<dbReference type="EMBL" id="VCIZ01000002">
    <property type="protein sequence ID" value="TSP14058.1"/>
    <property type="molecule type" value="Genomic_DNA"/>
</dbReference>
<gene>
    <name evidence="1" type="ORF">FGG12_06200</name>
</gene>
<sequence length="97" mass="10673">MSMKSLVEAAREVLANWETGDLAGAVHALEGALETVTQAEQTLRDIAAKHAYDSMRDDLEVDDTAFISEADDGIWVSAWLWIPDSMLPPDSQGEHCR</sequence>
<dbReference type="RefSeq" id="WP_144196761.1">
    <property type="nucleotide sequence ID" value="NZ_VCIZ01000002.1"/>
</dbReference>
<accession>A0ABY3ETK1</accession>
<reference evidence="1 2" key="1">
    <citation type="submission" date="2019-05" db="EMBL/GenBank/DDBJ databases">
        <title>Whole genome sequence analysis of Cupriavidus campinensis S14E4C strain.</title>
        <authorList>
            <person name="Abbaszade G."/>
            <person name="Szabo A."/>
            <person name="Toumi M."/>
            <person name="Toth E."/>
        </authorList>
    </citation>
    <scope>NUCLEOTIDE SEQUENCE [LARGE SCALE GENOMIC DNA]</scope>
    <source>
        <strain evidence="1 2">S14E4C</strain>
    </source>
</reference>
<keyword evidence="2" id="KW-1185">Reference proteome</keyword>
<comment type="caution">
    <text evidence="1">The sequence shown here is derived from an EMBL/GenBank/DDBJ whole genome shotgun (WGS) entry which is preliminary data.</text>
</comment>
<proteinExistence type="predicted"/>
<protein>
    <submittedName>
        <fullName evidence="1">Uncharacterized protein</fullName>
    </submittedName>
</protein>
<name>A0ABY3ETK1_9BURK</name>
<evidence type="ECO:0000313" key="2">
    <source>
        <dbReference type="Proteomes" id="UP000318943"/>
    </source>
</evidence>
<evidence type="ECO:0000313" key="1">
    <source>
        <dbReference type="EMBL" id="TSP14058.1"/>
    </source>
</evidence>
<organism evidence="1 2">
    <name type="scientific">Cupriavidus campinensis</name>
    <dbReference type="NCBI Taxonomy" id="151783"/>
    <lineage>
        <taxon>Bacteria</taxon>
        <taxon>Pseudomonadati</taxon>
        <taxon>Pseudomonadota</taxon>
        <taxon>Betaproteobacteria</taxon>
        <taxon>Burkholderiales</taxon>
        <taxon>Burkholderiaceae</taxon>
        <taxon>Cupriavidus</taxon>
    </lineage>
</organism>
<dbReference type="Proteomes" id="UP000318943">
    <property type="component" value="Unassembled WGS sequence"/>
</dbReference>